<comment type="caution">
    <text evidence="1">The sequence shown here is derived from an EMBL/GenBank/DDBJ whole genome shotgun (WGS) entry which is preliminary data.</text>
</comment>
<sequence length="207" mass="24021">MVKFVYFDVGGVVVLDFSKTNKWDEVIEEIGVKQDKVASFLKYFEELTPKIHLGLDIDLKLDELKKRFGVKIPKDYSLLKDGFVSRFEANKSIESVVEYIKERFKVGLLTNQYPMMLEEIIKQKLLPPVSWDVVIDSSVVKKQKPDIEIYKLAERLAKAKGQEILFVENSLEHIEGAKKLNWKTFLYDPANPEKSSEKLLEYIKDIT</sequence>
<evidence type="ECO:0000313" key="1">
    <source>
        <dbReference type="EMBL" id="OGK31513.1"/>
    </source>
</evidence>
<dbReference type="PANTHER" id="PTHR43611">
    <property type="entry name" value="ALPHA-D-GLUCOSE 1-PHOSPHATE PHOSPHATASE"/>
    <property type="match status" value="1"/>
</dbReference>
<accession>A0A1F7HK81</accession>
<organism evidence="1 2">
    <name type="scientific">Candidatus Roizmanbacteria bacterium RIFCSPHIGHO2_12_FULL_33_9</name>
    <dbReference type="NCBI Taxonomy" id="1802045"/>
    <lineage>
        <taxon>Bacteria</taxon>
        <taxon>Candidatus Roizmaniibacteriota</taxon>
    </lineage>
</organism>
<reference evidence="1 2" key="1">
    <citation type="journal article" date="2016" name="Nat. Commun.">
        <title>Thousands of microbial genomes shed light on interconnected biogeochemical processes in an aquifer system.</title>
        <authorList>
            <person name="Anantharaman K."/>
            <person name="Brown C.T."/>
            <person name="Hug L.A."/>
            <person name="Sharon I."/>
            <person name="Castelle C.J."/>
            <person name="Probst A.J."/>
            <person name="Thomas B.C."/>
            <person name="Singh A."/>
            <person name="Wilkins M.J."/>
            <person name="Karaoz U."/>
            <person name="Brodie E.L."/>
            <person name="Williams K.H."/>
            <person name="Hubbard S.S."/>
            <person name="Banfield J.F."/>
        </authorList>
    </citation>
    <scope>NUCLEOTIDE SEQUENCE [LARGE SCALE GENOMIC DNA]</scope>
</reference>
<dbReference type="Pfam" id="PF00702">
    <property type="entry name" value="Hydrolase"/>
    <property type="match status" value="1"/>
</dbReference>
<dbReference type="SFLD" id="SFLDG01129">
    <property type="entry name" value="C1.5:_HAD__Beta-PGM__Phosphata"/>
    <property type="match status" value="1"/>
</dbReference>
<dbReference type="AlphaFoldDB" id="A0A1F7HK81"/>
<dbReference type="SUPFAM" id="SSF56784">
    <property type="entry name" value="HAD-like"/>
    <property type="match status" value="1"/>
</dbReference>
<dbReference type="InterPro" id="IPR036412">
    <property type="entry name" value="HAD-like_sf"/>
</dbReference>
<dbReference type="Proteomes" id="UP000177199">
    <property type="component" value="Unassembled WGS sequence"/>
</dbReference>
<dbReference type="InterPro" id="IPR023214">
    <property type="entry name" value="HAD_sf"/>
</dbReference>
<dbReference type="InterPro" id="IPR006439">
    <property type="entry name" value="HAD-SF_hydro_IA"/>
</dbReference>
<dbReference type="PANTHER" id="PTHR43611:SF3">
    <property type="entry name" value="FLAVIN MONONUCLEOTIDE HYDROLASE 1, CHLOROPLATIC"/>
    <property type="match status" value="1"/>
</dbReference>
<proteinExistence type="predicted"/>
<dbReference type="EMBL" id="MFZV01000004">
    <property type="protein sequence ID" value="OGK31513.1"/>
    <property type="molecule type" value="Genomic_DNA"/>
</dbReference>
<name>A0A1F7HK81_9BACT</name>
<evidence type="ECO:0000313" key="2">
    <source>
        <dbReference type="Proteomes" id="UP000177199"/>
    </source>
</evidence>
<protein>
    <submittedName>
        <fullName evidence="1">Uncharacterized protein</fullName>
    </submittedName>
</protein>
<dbReference type="NCBIfam" id="TIGR01509">
    <property type="entry name" value="HAD-SF-IA-v3"/>
    <property type="match status" value="1"/>
</dbReference>
<dbReference type="PRINTS" id="PR00413">
    <property type="entry name" value="HADHALOGNASE"/>
</dbReference>
<gene>
    <name evidence="1" type="ORF">A3F29_04180</name>
</gene>
<dbReference type="Gene3D" id="3.40.50.1000">
    <property type="entry name" value="HAD superfamily/HAD-like"/>
    <property type="match status" value="1"/>
</dbReference>
<dbReference type="SFLD" id="SFLDS00003">
    <property type="entry name" value="Haloacid_Dehalogenase"/>
    <property type="match status" value="1"/>
</dbReference>